<evidence type="ECO:0000313" key="1">
    <source>
        <dbReference type="Proteomes" id="UP000095283"/>
    </source>
</evidence>
<organism evidence="1 2">
    <name type="scientific">Heterorhabditis bacteriophora</name>
    <name type="common">Entomopathogenic nematode worm</name>
    <dbReference type="NCBI Taxonomy" id="37862"/>
    <lineage>
        <taxon>Eukaryota</taxon>
        <taxon>Metazoa</taxon>
        <taxon>Ecdysozoa</taxon>
        <taxon>Nematoda</taxon>
        <taxon>Chromadorea</taxon>
        <taxon>Rhabditida</taxon>
        <taxon>Rhabditina</taxon>
        <taxon>Rhabditomorpha</taxon>
        <taxon>Strongyloidea</taxon>
        <taxon>Heterorhabditidae</taxon>
        <taxon>Heterorhabditis</taxon>
    </lineage>
</organism>
<reference evidence="2" key="1">
    <citation type="submission" date="2016-11" db="UniProtKB">
        <authorList>
            <consortium name="WormBaseParasite"/>
        </authorList>
    </citation>
    <scope>IDENTIFICATION</scope>
</reference>
<accession>A0A1I7WRE1</accession>
<protein>
    <submittedName>
        <fullName evidence="2">AMP-binding domain-containing protein</fullName>
    </submittedName>
</protein>
<sequence length="228" mass="27160">MNFNVNSSILRLLWFLLRKSIYQKFSLQQKKVLKYRQDALYNSPILDVNWDNEKERIILFLPFYHAYGFVISSLKNSVMLFKNIRSQDRFHSRTERRLHFFARLLTNLVRSNAPPQFASKQLLVHEEAKRIREECETGFLEPRHLPQCSEEPRHWPQCSEEPRHLPQCSEEPRHWPQCSEEPRHWPQCSEEPRHLPQCSEEPRHLPQCSEEPGLCLSALKSRGFASVL</sequence>
<proteinExistence type="predicted"/>
<keyword evidence="1" id="KW-1185">Reference proteome</keyword>
<dbReference type="Proteomes" id="UP000095283">
    <property type="component" value="Unplaced"/>
</dbReference>
<evidence type="ECO:0000313" key="2">
    <source>
        <dbReference type="WBParaSite" id="Hba_07721"/>
    </source>
</evidence>
<dbReference type="WBParaSite" id="Hba_07721">
    <property type="protein sequence ID" value="Hba_07721"/>
    <property type="gene ID" value="Hba_07721"/>
</dbReference>
<name>A0A1I7WRE1_HETBA</name>
<dbReference type="AlphaFoldDB" id="A0A1I7WRE1"/>